<evidence type="ECO:0000256" key="1">
    <source>
        <dbReference type="SAM" id="MobiDB-lite"/>
    </source>
</evidence>
<protein>
    <submittedName>
        <fullName evidence="2">Uncharacterized protein</fullName>
    </submittedName>
</protein>
<gene>
    <name evidence="2" type="ORF">OIE73_01075</name>
</gene>
<accession>A0ABZ1GID3</accession>
<dbReference type="Proteomes" id="UP001335325">
    <property type="component" value="Chromosome"/>
</dbReference>
<proteinExistence type="predicted"/>
<dbReference type="GeneID" id="91541120"/>
<name>A0ABZ1GID3_9ACTN</name>
<feature type="region of interest" description="Disordered" evidence="1">
    <location>
        <begin position="103"/>
        <end position="139"/>
    </location>
</feature>
<evidence type="ECO:0000313" key="2">
    <source>
        <dbReference type="EMBL" id="WSD04493.1"/>
    </source>
</evidence>
<evidence type="ECO:0000313" key="3">
    <source>
        <dbReference type="Proteomes" id="UP001335325"/>
    </source>
</evidence>
<reference evidence="2 3" key="1">
    <citation type="submission" date="2022-10" db="EMBL/GenBank/DDBJ databases">
        <title>The complete genomes of actinobacterial strains from the NBC collection.</title>
        <authorList>
            <person name="Joergensen T.S."/>
            <person name="Alvarez Arevalo M."/>
            <person name="Sterndorff E.B."/>
            <person name="Faurdal D."/>
            <person name="Vuksanovic O."/>
            <person name="Mourched A.-S."/>
            <person name="Charusanti P."/>
            <person name="Shaw S."/>
            <person name="Blin K."/>
            <person name="Weber T."/>
        </authorList>
    </citation>
    <scope>NUCLEOTIDE SEQUENCE [LARGE SCALE GENOMIC DNA]</scope>
    <source>
        <strain evidence="2 3">NBC 01753</strain>
    </source>
</reference>
<keyword evidence="3" id="KW-1185">Reference proteome</keyword>
<dbReference type="RefSeq" id="WP_326750822.1">
    <property type="nucleotide sequence ID" value="NZ_CP109134.1"/>
</dbReference>
<dbReference type="EMBL" id="CP109134">
    <property type="protein sequence ID" value="WSD04493.1"/>
    <property type="molecule type" value="Genomic_DNA"/>
</dbReference>
<sequence>MDPVPGAVTRRGQILLDGVFHLVAHAALTATAERTGRPLRLFVQGSVHRAGPGPVCRREGEGADRLDRAVRHLLAGITPPPLRAALGRTLTHPSHVVLNPADEQQAAATPSTPAGAWLCNPEQAPENHHPGPDGPRPPLSCLAEWTSSGIATVVRMGEHDLSRRTLSNAVLRTVPCFCRTTDTTITRHHVPRPRGWKP</sequence>
<organism evidence="2 3">
    <name type="scientific">Streptomyces hirsutus</name>
    <dbReference type="NCBI Taxonomy" id="35620"/>
    <lineage>
        <taxon>Bacteria</taxon>
        <taxon>Bacillati</taxon>
        <taxon>Actinomycetota</taxon>
        <taxon>Actinomycetes</taxon>
        <taxon>Kitasatosporales</taxon>
        <taxon>Streptomycetaceae</taxon>
        <taxon>Streptomyces</taxon>
    </lineage>
</organism>